<accession>A0A0F9S0P4</accession>
<dbReference type="Gene3D" id="3.40.50.300">
    <property type="entry name" value="P-loop containing nucleotide triphosphate hydrolases"/>
    <property type="match status" value="1"/>
</dbReference>
<organism evidence="1">
    <name type="scientific">marine sediment metagenome</name>
    <dbReference type="NCBI Taxonomy" id="412755"/>
    <lineage>
        <taxon>unclassified sequences</taxon>
        <taxon>metagenomes</taxon>
        <taxon>ecological metagenomes</taxon>
    </lineage>
</organism>
<reference evidence="1" key="1">
    <citation type="journal article" date="2015" name="Nature">
        <title>Complex archaea that bridge the gap between prokaryotes and eukaryotes.</title>
        <authorList>
            <person name="Spang A."/>
            <person name="Saw J.H."/>
            <person name="Jorgensen S.L."/>
            <person name="Zaremba-Niedzwiedzka K."/>
            <person name="Martijn J."/>
            <person name="Lind A.E."/>
            <person name="van Eijk R."/>
            <person name="Schleper C."/>
            <person name="Guy L."/>
            <person name="Ettema T.J."/>
        </authorList>
    </citation>
    <scope>NUCLEOTIDE SEQUENCE</scope>
</reference>
<dbReference type="AlphaFoldDB" id="A0A0F9S0P4"/>
<gene>
    <name evidence="1" type="ORF">LCGC14_0831130</name>
</gene>
<dbReference type="InterPro" id="IPR027417">
    <property type="entry name" value="P-loop_NTPase"/>
</dbReference>
<sequence length="656" mass="74385">MPKFLEKVRAAGIDSSALCPFDPLVPKEREANLEWRKWLTECAEDPEDRGYLVDACRRDLRFFINSFLWIKQEEPRPKDLPFILWSRQSEYVDLLCETRKAVAEDETGSVRGDIVSDKPRRIGWSWLNLAEGLHVVRFTPGATGIIGSRVAEDVDKPGSSKTLFWKLDYFIEYLPVWLWPNEYWHKRLGHPVPSMKYRSTFKLIVPGGGVMLGGTTQSNFARSGGFAWMMLDEFAHVDRGQAGMGDRVWSGTQPCRLRRALSTPAGRANKFARLRFSKDSSVKRFTVKWSDDPAKTVGIYTLTVPMAIGPITLEPGELWSPFMESARAGDDTDALFAQEMLLSYEGIGGMFYDAMMPRVKLQVKDPIWRGNVKLTEDPRRPRVLRLEEDRQGFLEVWEPWGDGYVWPSAPMIMAADVASGSRDREGRGASNSVLVFGRIEGQKLIKMAQYMTHGLMPHLFARIACALGWCFPITVTRSSSTFPAFGIWELQGPGEFFGNTLTGELSYPNYYVELTKSGMKHIGFHMGLYRQPDGTMAGSKVNVFNEHKQWLQEGWYEEPSFDTYREMEQYKYTEDAGPQHVAVKTALDPSLGRANHGDSVIATVLMVWAAKEMREQGVSRDIEADPPPGTLAFYHKERRHRTAGAWPVSRGTGAWR</sequence>
<comment type="caution">
    <text evidence="1">The sequence shown here is derived from an EMBL/GenBank/DDBJ whole genome shotgun (WGS) entry which is preliminary data.</text>
</comment>
<dbReference type="Gene3D" id="3.30.420.240">
    <property type="match status" value="1"/>
</dbReference>
<dbReference type="EMBL" id="LAZR01002385">
    <property type="protein sequence ID" value="KKN30736.1"/>
    <property type="molecule type" value="Genomic_DNA"/>
</dbReference>
<protein>
    <submittedName>
        <fullName evidence="1">Uncharacterized protein</fullName>
    </submittedName>
</protein>
<evidence type="ECO:0000313" key="1">
    <source>
        <dbReference type="EMBL" id="KKN30736.1"/>
    </source>
</evidence>
<proteinExistence type="predicted"/>
<name>A0A0F9S0P4_9ZZZZ</name>